<accession>A0A1A8JSS0</accession>
<organism evidence="1">
    <name type="scientific">Nothobranchius kuhntae</name>
    <name type="common">Beira killifish</name>
    <dbReference type="NCBI Taxonomy" id="321403"/>
    <lineage>
        <taxon>Eukaryota</taxon>
        <taxon>Metazoa</taxon>
        <taxon>Chordata</taxon>
        <taxon>Craniata</taxon>
        <taxon>Vertebrata</taxon>
        <taxon>Euteleostomi</taxon>
        <taxon>Actinopterygii</taxon>
        <taxon>Neopterygii</taxon>
        <taxon>Teleostei</taxon>
        <taxon>Neoteleostei</taxon>
        <taxon>Acanthomorphata</taxon>
        <taxon>Ovalentaria</taxon>
        <taxon>Atherinomorphae</taxon>
        <taxon>Cyprinodontiformes</taxon>
        <taxon>Nothobranchiidae</taxon>
        <taxon>Nothobranchius</taxon>
    </lineage>
</organism>
<proteinExistence type="predicted"/>
<reference evidence="1" key="1">
    <citation type="submission" date="2016-05" db="EMBL/GenBank/DDBJ databases">
        <authorList>
            <person name="Lavstsen T."/>
            <person name="Jespersen J.S."/>
        </authorList>
    </citation>
    <scope>NUCLEOTIDE SEQUENCE</scope>
    <source>
        <tissue evidence="1">Brain</tissue>
    </source>
</reference>
<protein>
    <submittedName>
        <fullName evidence="1">Uncharacterized protein</fullName>
    </submittedName>
</protein>
<dbReference type="EMBL" id="HAEE01003128">
    <property type="protein sequence ID" value="SBR23148.1"/>
    <property type="molecule type" value="Transcribed_RNA"/>
</dbReference>
<gene>
    <name evidence="1" type="primary">Nfu_g_1_016647</name>
</gene>
<feature type="non-terminal residue" evidence="1">
    <location>
        <position position="84"/>
    </location>
</feature>
<dbReference type="AlphaFoldDB" id="A0A1A8JSS0"/>
<feature type="non-terminal residue" evidence="1">
    <location>
        <position position="1"/>
    </location>
</feature>
<reference evidence="1" key="2">
    <citation type="submission" date="2016-06" db="EMBL/GenBank/DDBJ databases">
        <title>The genome of a short-lived fish provides insights into sex chromosome evolution and the genetic control of aging.</title>
        <authorList>
            <person name="Reichwald K."/>
            <person name="Felder M."/>
            <person name="Petzold A."/>
            <person name="Koch P."/>
            <person name="Groth M."/>
            <person name="Platzer M."/>
        </authorList>
    </citation>
    <scope>NUCLEOTIDE SEQUENCE</scope>
    <source>
        <tissue evidence="1">Brain</tissue>
    </source>
</reference>
<evidence type="ECO:0000313" key="1">
    <source>
        <dbReference type="EMBL" id="SBR23148.1"/>
    </source>
</evidence>
<name>A0A1A8JSS0_NOTKU</name>
<sequence>LIVFIVIPTVKSKWILTGSLDYLANLNSPSKTNQTSNVFIKSNEITEIKTDITYSFSYALFSYHTLNTSQILTNCGILMTLHHT</sequence>